<protein>
    <recommendedName>
        <fullName evidence="1">AB hydrolase-1 domain-containing protein</fullName>
    </recommendedName>
</protein>
<dbReference type="PANTHER" id="PTHR37471:SF1">
    <property type="entry name" value="AB HYDROLASE-1 DOMAIN-CONTAINING PROTEIN"/>
    <property type="match status" value="1"/>
</dbReference>
<dbReference type="SUPFAM" id="SSF53474">
    <property type="entry name" value="alpha/beta-Hydrolases"/>
    <property type="match status" value="1"/>
</dbReference>
<dbReference type="EMBL" id="JBGBPQ010000001">
    <property type="protein sequence ID" value="KAL1529694.1"/>
    <property type="molecule type" value="Genomic_DNA"/>
</dbReference>
<reference evidence="2 3" key="1">
    <citation type="journal article" date="2024" name="Science">
        <title>Giant polyketide synthase enzymes in the biosynthesis of giant marine polyether toxins.</title>
        <authorList>
            <person name="Fallon T.R."/>
            <person name="Shende V.V."/>
            <person name="Wierzbicki I.H."/>
            <person name="Pendleton A.L."/>
            <person name="Watervoot N.F."/>
            <person name="Auber R.P."/>
            <person name="Gonzalez D.J."/>
            <person name="Wisecaver J.H."/>
            <person name="Moore B.S."/>
        </authorList>
    </citation>
    <scope>NUCLEOTIDE SEQUENCE [LARGE SCALE GENOMIC DNA]</scope>
    <source>
        <strain evidence="2 3">12B1</strain>
    </source>
</reference>
<organism evidence="2 3">
    <name type="scientific">Prymnesium parvum</name>
    <name type="common">Toxic golden alga</name>
    <dbReference type="NCBI Taxonomy" id="97485"/>
    <lineage>
        <taxon>Eukaryota</taxon>
        <taxon>Haptista</taxon>
        <taxon>Haptophyta</taxon>
        <taxon>Prymnesiophyceae</taxon>
        <taxon>Prymnesiales</taxon>
        <taxon>Prymnesiaceae</taxon>
        <taxon>Prymnesium</taxon>
    </lineage>
</organism>
<dbReference type="PANTHER" id="PTHR37471">
    <property type="entry name" value="UNNAMED PRODUCT"/>
    <property type="match status" value="1"/>
</dbReference>
<dbReference type="InterPro" id="IPR029058">
    <property type="entry name" value="AB_hydrolase_fold"/>
</dbReference>
<dbReference type="Proteomes" id="UP001515480">
    <property type="component" value="Unassembled WGS sequence"/>
</dbReference>
<proteinExistence type="predicted"/>
<evidence type="ECO:0000259" key="1">
    <source>
        <dbReference type="Pfam" id="PF00561"/>
    </source>
</evidence>
<keyword evidence="3" id="KW-1185">Reference proteome</keyword>
<gene>
    <name evidence="2" type="ORF">AB1Y20_000633</name>
</gene>
<comment type="caution">
    <text evidence="2">The sequence shown here is derived from an EMBL/GenBank/DDBJ whole genome shotgun (WGS) entry which is preliminary data.</text>
</comment>
<dbReference type="AlphaFoldDB" id="A0AB34K5E4"/>
<name>A0AB34K5E4_PRYPA</name>
<feature type="domain" description="AB hydrolase-1" evidence="1">
    <location>
        <begin position="307"/>
        <end position="412"/>
    </location>
</feature>
<dbReference type="Pfam" id="PF00561">
    <property type="entry name" value="Abhydrolase_1"/>
    <property type="match status" value="1"/>
</dbReference>
<evidence type="ECO:0000313" key="3">
    <source>
        <dbReference type="Proteomes" id="UP001515480"/>
    </source>
</evidence>
<dbReference type="InterPro" id="IPR000073">
    <property type="entry name" value="AB_hydrolase_1"/>
</dbReference>
<sequence>MPSALKMCVSRPPAVTELPFFLPPRWPSLPSSLPFQITDAVETAQIEKPEAHPILQFLFVMAILLQVAPPASVIVLSASCLHVHEVALPLYISAPLALEVAHYAFGATSTRVSFGESPMRRAELAQVDRLSLWKHCLEDKSIATGDFITGWFYRRPDGGEWRTSGLALATEAPVNVHEIQRGNLREWLSWSLFMKVPEELLHEELPELEEAISMLERSLSTRKSRFTFIEGYDEMILSIRLNLDPPSAHHRPRPLLYYAISDGILCGLVTPLLMRRLGFRQHEESCLTYWHRPAPPSEDGAARASTPLVFVHGVGLGPLPYIGFIEDLTRSSDGPLIVIELPFVAQRLTGISRAPQAARTVDAIEAALRRHNIQAATFVGHSLGTIYLSWVARLRPSLLASAVFIDPICFLLHHSKVARSFLYSQPEGIESSVEHYFVKSELSIVSYFHRHFYWYMNNLWVNDLSCPTKVVLSKDDSIVPVHAVRTYLHRTKVDVLELEKARHGEFIMSDSARRKVIREISLAQHAGRPNAGSIFSTGARATVRKHVQNYVRPRSKGASLLLFNLLRSKWLSLNGANPQGQNSIPSPLAPE</sequence>
<evidence type="ECO:0000313" key="2">
    <source>
        <dbReference type="EMBL" id="KAL1529694.1"/>
    </source>
</evidence>
<accession>A0AB34K5E4</accession>
<dbReference type="Gene3D" id="3.40.50.1820">
    <property type="entry name" value="alpha/beta hydrolase"/>
    <property type="match status" value="1"/>
</dbReference>